<dbReference type="InterPro" id="IPR016163">
    <property type="entry name" value="Ald_DH_C"/>
</dbReference>
<dbReference type="RefSeq" id="WP_034783799.1">
    <property type="nucleotide sequence ID" value="NZ_CP048832.1"/>
</dbReference>
<comment type="similarity">
    <text evidence="1 4">Belongs to the aldehyde dehydrogenase family.</text>
</comment>
<keyword evidence="7" id="KW-1185">Reference proteome</keyword>
<reference evidence="6 7" key="1">
    <citation type="submission" date="2023-08" db="EMBL/GenBank/DDBJ databases">
        <title>Draft genome sequence of Janthinobacterium lividum.</title>
        <authorList>
            <person name="Chun B.H."/>
            <person name="Lee Y."/>
        </authorList>
    </citation>
    <scope>NUCLEOTIDE SEQUENCE [LARGE SCALE GENOMIC DNA]</scope>
    <source>
        <strain evidence="6 7">AMJK</strain>
    </source>
</reference>
<dbReference type="InterPro" id="IPR015590">
    <property type="entry name" value="Aldehyde_DH_dom"/>
</dbReference>
<feature type="domain" description="Aldehyde dehydrogenase" evidence="5">
    <location>
        <begin position="20"/>
        <end position="478"/>
    </location>
</feature>
<dbReference type="SUPFAM" id="SSF53720">
    <property type="entry name" value="ALDH-like"/>
    <property type="match status" value="1"/>
</dbReference>
<dbReference type="CDD" id="cd07103">
    <property type="entry name" value="ALDH_F5_SSADH_GabD"/>
    <property type="match status" value="1"/>
</dbReference>
<evidence type="ECO:0000313" key="7">
    <source>
        <dbReference type="Proteomes" id="UP001237592"/>
    </source>
</evidence>
<evidence type="ECO:0000256" key="3">
    <source>
        <dbReference type="PROSITE-ProRule" id="PRU10007"/>
    </source>
</evidence>
<keyword evidence="2 4" id="KW-0560">Oxidoreductase</keyword>
<dbReference type="NCBIfam" id="TIGR01780">
    <property type="entry name" value="SSADH"/>
    <property type="match status" value="1"/>
</dbReference>
<dbReference type="InterPro" id="IPR050740">
    <property type="entry name" value="Aldehyde_DH_Superfamily"/>
</dbReference>
<comment type="caution">
    <text evidence="6">The sequence shown here is derived from an EMBL/GenBank/DDBJ whole genome shotgun (WGS) entry which is preliminary data.</text>
</comment>
<dbReference type="InterPro" id="IPR010102">
    <property type="entry name" value="Succ_semiAld_DH"/>
</dbReference>
<dbReference type="Gene3D" id="3.40.605.10">
    <property type="entry name" value="Aldehyde Dehydrogenase, Chain A, domain 1"/>
    <property type="match status" value="1"/>
</dbReference>
<dbReference type="InterPro" id="IPR016161">
    <property type="entry name" value="Ald_DH/histidinol_DH"/>
</dbReference>
<dbReference type="PROSITE" id="PS00070">
    <property type="entry name" value="ALDEHYDE_DEHYDR_CYS"/>
    <property type="match status" value="1"/>
</dbReference>
<dbReference type="PANTHER" id="PTHR43353">
    <property type="entry name" value="SUCCINATE-SEMIALDEHYDE DEHYDROGENASE, MITOCHONDRIAL"/>
    <property type="match status" value="1"/>
</dbReference>
<organism evidence="6 7">
    <name type="scientific">Janthinobacterium lividum</name>
    <dbReference type="NCBI Taxonomy" id="29581"/>
    <lineage>
        <taxon>Bacteria</taxon>
        <taxon>Pseudomonadati</taxon>
        <taxon>Pseudomonadota</taxon>
        <taxon>Betaproteobacteria</taxon>
        <taxon>Burkholderiales</taxon>
        <taxon>Oxalobacteraceae</taxon>
        <taxon>Janthinobacterium</taxon>
    </lineage>
</organism>
<name>A0ABU0XUM3_9BURK</name>
<evidence type="ECO:0000256" key="1">
    <source>
        <dbReference type="ARBA" id="ARBA00009986"/>
    </source>
</evidence>
<dbReference type="PANTHER" id="PTHR43353:SF5">
    <property type="entry name" value="SUCCINATE-SEMIALDEHYDE DEHYDROGENASE, MITOCHONDRIAL"/>
    <property type="match status" value="1"/>
</dbReference>
<dbReference type="EMBL" id="JAVFKP010000003">
    <property type="protein sequence ID" value="MDQ4627063.1"/>
    <property type="molecule type" value="Genomic_DNA"/>
</dbReference>
<evidence type="ECO:0000313" key="6">
    <source>
        <dbReference type="EMBL" id="MDQ4627063.1"/>
    </source>
</evidence>
<dbReference type="InterPro" id="IPR016162">
    <property type="entry name" value="Ald_DH_N"/>
</dbReference>
<dbReference type="PROSITE" id="PS00687">
    <property type="entry name" value="ALDEHYDE_DEHYDR_GLU"/>
    <property type="match status" value="1"/>
</dbReference>
<dbReference type="Proteomes" id="UP001237592">
    <property type="component" value="Unassembled WGS sequence"/>
</dbReference>
<proteinExistence type="inferred from homology"/>
<dbReference type="Gene3D" id="3.40.309.10">
    <property type="entry name" value="Aldehyde Dehydrogenase, Chain A, domain 2"/>
    <property type="match status" value="1"/>
</dbReference>
<sequence>MLQLKDPTLLRHQAYVNGAWADADGGQTINVSNPATGEHIGTVPLMGAAETRRAIEAANAAWPAWRKKTAKERAAVLRRWHDLILENADDLALIMTTEQGKPLPEAKGEVQFGASFIEWFAEEGKRVAGDTLQSPWPDRRLVITKEPIGVCAAITPWNFPAAMITRKVGPALAAGCPMVLKPAEATPFSALALAVLAERAGVPAGVFSIVTGAPKDIGGEMTSNPIVRKLTFTGSTQVGRLLAEQCAPTIKKLSLELGGNAPFIVFDDADLDAAVEGAIASKYRNAGQTCVCANRLYVQDSVYDAFAEKLVAAVAKLKVGNGIEAGVTQGPLIDAKAVAKVEEHVADALGKGGRLLAGGKRHALGNGFFEPTIIADVTNDMRVATEETFGPLAPLFRFKTDDEVIALANNTEFGLAAYFYSRDIGRIWRVAEGLETGMVGVNTGLISNEIAPFGGVKQSGLGREGSTYGIEDYLVIKYICMGGI</sequence>
<feature type="active site" evidence="3">
    <location>
        <position position="256"/>
    </location>
</feature>
<evidence type="ECO:0000259" key="5">
    <source>
        <dbReference type="Pfam" id="PF00171"/>
    </source>
</evidence>
<protein>
    <submittedName>
        <fullName evidence="6">NADP-dependent succinate-semialdehyde dehydrogenase</fullName>
    </submittedName>
</protein>
<accession>A0ABU0XUM3</accession>
<dbReference type="Pfam" id="PF00171">
    <property type="entry name" value="Aldedh"/>
    <property type="match status" value="1"/>
</dbReference>
<dbReference type="NCBIfam" id="NF008415">
    <property type="entry name" value="PRK11241.1"/>
    <property type="match status" value="1"/>
</dbReference>
<evidence type="ECO:0000256" key="4">
    <source>
        <dbReference type="RuleBase" id="RU003345"/>
    </source>
</evidence>
<gene>
    <name evidence="6" type="primary">gabD</name>
    <name evidence="6" type="ORF">RB624_14305</name>
</gene>
<dbReference type="InterPro" id="IPR016160">
    <property type="entry name" value="Ald_DH_CS_CYS"/>
</dbReference>
<dbReference type="InterPro" id="IPR029510">
    <property type="entry name" value="Ald_DH_CS_GLU"/>
</dbReference>
<dbReference type="GeneID" id="56943962"/>
<evidence type="ECO:0000256" key="2">
    <source>
        <dbReference type="ARBA" id="ARBA00023002"/>
    </source>
</evidence>